<dbReference type="SUPFAM" id="SSF47226">
    <property type="entry name" value="Histidine-containing phosphotransfer domain, HPT domain"/>
    <property type="match status" value="1"/>
</dbReference>
<dbReference type="SMART" id="SM00448">
    <property type="entry name" value="REC"/>
    <property type="match status" value="2"/>
</dbReference>
<dbReference type="InterPro" id="IPR036890">
    <property type="entry name" value="HATPase_C_sf"/>
</dbReference>
<feature type="signal peptide" evidence="23">
    <location>
        <begin position="1"/>
        <end position="29"/>
    </location>
</feature>
<dbReference type="PROSITE" id="PS50894">
    <property type="entry name" value="HPT"/>
    <property type="match status" value="1"/>
</dbReference>
<keyword evidence="9" id="KW-0547">Nucleotide-binding</keyword>
<dbReference type="EMBL" id="PVLQ01000015">
    <property type="protein sequence ID" value="PRD66242.1"/>
    <property type="molecule type" value="Genomic_DNA"/>
</dbReference>
<feature type="modified residue" description="4-aspartylphosphate" evidence="21">
    <location>
        <position position="885"/>
    </location>
</feature>
<dbReference type="SUPFAM" id="SSF55785">
    <property type="entry name" value="PYP-like sensor domain (PAS domain)"/>
    <property type="match status" value="2"/>
</dbReference>
<dbReference type="PROSITE" id="PS50112">
    <property type="entry name" value="PAS"/>
    <property type="match status" value="1"/>
</dbReference>
<accession>A0A2S9K768</accession>
<dbReference type="Gene3D" id="1.20.120.160">
    <property type="entry name" value="HPT domain"/>
    <property type="match status" value="1"/>
</dbReference>
<evidence type="ECO:0000259" key="26">
    <source>
        <dbReference type="PROSITE" id="PS50112"/>
    </source>
</evidence>
<evidence type="ECO:0000256" key="12">
    <source>
        <dbReference type="ARBA" id="ARBA00022989"/>
    </source>
</evidence>
<evidence type="ECO:0000256" key="10">
    <source>
        <dbReference type="ARBA" id="ARBA00022777"/>
    </source>
</evidence>
<dbReference type="GO" id="GO:0000155">
    <property type="term" value="F:phosphorelay sensor kinase activity"/>
    <property type="evidence" value="ECO:0007669"/>
    <property type="project" value="InterPro"/>
</dbReference>
<dbReference type="SMART" id="SM00091">
    <property type="entry name" value="PAS"/>
    <property type="match status" value="2"/>
</dbReference>
<keyword evidence="15 22" id="KW-0472">Membrane</keyword>
<evidence type="ECO:0000256" key="19">
    <source>
        <dbReference type="ARBA" id="ARBA00070152"/>
    </source>
</evidence>
<dbReference type="Gene3D" id="1.10.287.130">
    <property type="match status" value="1"/>
</dbReference>
<dbReference type="InterPro" id="IPR003661">
    <property type="entry name" value="HisK_dim/P_dom"/>
</dbReference>
<dbReference type="Pfam" id="PF00989">
    <property type="entry name" value="PAS"/>
    <property type="match status" value="1"/>
</dbReference>
<feature type="domain" description="Response regulatory" evidence="25">
    <location>
        <begin position="831"/>
        <end position="952"/>
    </location>
</feature>
<dbReference type="GO" id="GO:0005524">
    <property type="term" value="F:ATP binding"/>
    <property type="evidence" value="ECO:0007669"/>
    <property type="project" value="UniProtKB-KW"/>
</dbReference>
<dbReference type="CDD" id="cd00130">
    <property type="entry name" value="PAS"/>
    <property type="match status" value="2"/>
</dbReference>
<dbReference type="Gene3D" id="3.40.50.2300">
    <property type="match status" value="2"/>
</dbReference>
<evidence type="ECO:0000259" key="25">
    <source>
        <dbReference type="PROSITE" id="PS50110"/>
    </source>
</evidence>
<dbReference type="GO" id="GO:0006355">
    <property type="term" value="P:regulation of DNA-templated transcription"/>
    <property type="evidence" value="ECO:0007669"/>
    <property type="project" value="InterPro"/>
</dbReference>
<evidence type="ECO:0000256" key="9">
    <source>
        <dbReference type="ARBA" id="ARBA00022741"/>
    </source>
</evidence>
<dbReference type="CDD" id="cd00082">
    <property type="entry name" value="HisKA"/>
    <property type="match status" value="1"/>
</dbReference>
<dbReference type="SMART" id="SM00062">
    <property type="entry name" value="PBPb"/>
    <property type="match status" value="1"/>
</dbReference>
<dbReference type="SMART" id="SM00388">
    <property type="entry name" value="HisKA"/>
    <property type="match status" value="1"/>
</dbReference>
<evidence type="ECO:0000256" key="8">
    <source>
        <dbReference type="ARBA" id="ARBA00022729"/>
    </source>
</evidence>
<evidence type="ECO:0000256" key="3">
    <source>
        <dbReference type="ARBA" id="ARBA00012438"/>
    </source>
</evidence>
<feature type="modified residue" description="4-aspartylphosphate" evidence="21">
    <location>
        <position position="1029"/>
    </location>
</feature>
<dbReference type="CDD" id="cd00088">
    <property type="entry name" value="HPT"/>
    <property type="match status" value="1"/>
</dbReference>
<dbReference type="OrthoDB" id="5290456at2"/>
<dbReference type="NCBIfam" id="TIGR00229">
    <property type="entry name" value="sensory_box"/>
    <property type="match status" value="2"/>
</dbReference>
<dbReference type="PROSITE" id="PS50113">
    <property type="entry name" value="PAC"/>
    <property type="match status" value="2"/>
</dbReference>
<dbReference type="PRINTS" id="PR00344">
    <property type="entry name" value="BCTRLSENSOR"/>
</dbReference>
<keyword evidence="4" id="KW-1003">Cell membrane</keyword>
<feature type="domain" description="Response regulatory" evidence="25">
    <location>
        <begin position="980"/>
        <end position="1096"/>
    </location>
</feature>
<keyword evidence="5 21" id="KW-0597">Phosphoprotein</keyword>
<dbReference type="InterPro" id="IPR011006">
    <property type="entry name" value="CheY-like_superfamily"/>
</dbReference>
<evidence type="ECO:0000256" key="6">
    <source>
        <dbReference type="ARBA" id="ARBA00022679"/>
    </source>
</evidence>
<dbReference type="Pfam" id="PF00497">
    <property type="entry name" value="SBP_bac_3"/>
    <property type="match status" value="1"/>
</dbReference>
<dbReference type="CDD" id="cd16922">
    <property type="entry name" value="HATPase_EvgS-ArcB-TorS-like"/>
    <property type="match status" value="1"/>
</dbReference>
<reference evidence="29 30" key="1">
    <citation type="submission" date="2018-03" db="EMBL/GenBank/DDBJ databases">
        <title>Comparative genomics illustrates the genes involved in a hyperalkaliphilic mechanisms of Serpentinomonas isolated from highly-alkaline calcium-rich serpentinized springs.</title>
        <authorList>
            <person name="Suzuki S."/>
            <person name="Ishii S."/>
            <person name="Walworth N."/>
            <person name="Bird L."/>
            <person name="Kuenen J.G."/>
            <person name="Nealson K.H."/>
        </authorList>
    </citation>
    <scope>NUCLEOTIDE SEQUENCE [LARGE SCALE GENOMIC DNA]</scope>
    <source>
        <strain evidence="29 30">P1</strain>
    </source>
</reference>
<keyword evidence="7 22" id="KW-0812">Transmembrane</keyword>
<dbReference type="InterPro" id="IPR036641">
    <property type="entry name" value="HPT_dom_sf"/>
</dbReference>
<keyword evidence="13" id="KW-0902">Two-component regulatory system</keyword>
<evidence type="ECO:0000313" key="30">
    <source>
        <dbReference type="Proteomes" id="UP000238589"/>
    </source>
</evidence>
<feature type="domain" description="HPt" evidence="28">
    <location>
        <begin position="1150"/>
        <end position="1240"/>
    </location>
</feature>
<feature type="transmembrane region" description="Helical" evidence="22">
    <location>
        <begin position="263"/>
        <end position="285"/>
    </location>
</feature>
<keyword evidence="12 22" id="KW-1133">Transmembrane helix</keyword>
<dbReference type="Pfam" id="PF08448">
    <property type="entry name" value="PAS_4"/>
    <property type="match status" value="1"/>
</dbReference>
<evidence type="ECO:0000259" key="27">
    <source>
        <dbReference type="PROSITE" id="PS50113"/>
    </source>
</evidence>
<proteinExistence type="predicted"/>
<evidence type="ECO:0000256" key="13">
    <source>
        <dbReference type="ARBA" id="ARBA00023012"/>
    </source>
</evidence>
<feature type="domain" description="PAC" evidence="27">
    <location>
        <begin position="373"/>
        <end position="424"/>
    </location>
</feature>
<dbReference type="InterPro" id="IPR005467">
    <property type="entry name" value="His_kinase_dom"/>
</dbReference>
<dbReference type="PANTHER" id="PTHR45339">
    <property type="entry name" value="HYBRID SIGNAL TRANSDUCTION HISTIDINE KINASE J"/>
    <property type="match status" value="1"/>
</dbReference>
<dbReference type="Gene3D" id="3.30.450.20">
    <property type="entry name" value="PAS domain"/>
    <property type="match status" value="2"/>
</dbReference>
<dbReference type="InterPro" id="IPR003594">
    <property type="entry name" value="HATPase_dom"/>
</dbReference>
<keyword evidence="11" id="KW-0067">ATP-binding</keyword>
<dbReference type="Gene3D" id="3.40.190.10">
    <property type="entry name" value="Periplasmic binding protein-like II"/>
    <property type="match status" value="2"/>
</dbReference>
<dbReference type="Pfam" id="PF02518">
    <property type="entry name" value="HATPase_c"/>
    <property type="match status" value="1"/>
</dbReference>
<evidence type="ECO:0000256" key="1">
    <source>
        <dbReference type="ARBA" id="ARBA00000085"/>
    </source>
</evidence>
<feature type="chain" id="PRO_5015547295" description="Sensory/regulatory protein RpfC" evidence="23">
    <location>
        <begin position="30"/>
        <end position="1322"/>
    </location>
</feature>
<dbReference type="SUPFAM" id="SSF47384">
    <property type="entry name" value="Homodimeric domain of signal transducing histidine kinase"/>
    <property type="match status" value="1"/>
</dbReference>
<dbReference type="InterPro" id="IPR013656">
    <property type="entry name" value="PAS_4"/>
</dbReference>
<feature type="modified residue" description="Phosphohistidine" evidence="20">
    <location>
        <position position="1189"/>
    </location>
</feature>
<dbReference type="PROSITE" id="PS50110">
    <property type="entry name" value="RESPONSE_REGULATORY"/>
    <property type="match status" value="2"/>
</dbReference>
<evidence type="ECO:0000256" key="20">
    <source>
        <dbReference type="PROSITE-ProRule" id="PRU00110"/>
    </source>
</evidence>
<feature type="domain" description="Histidine kinase" evidence="24">
    <location>
        <begin position="592"/>
        <end position="813"/>
    </location>
</feature>
<comment type="subcellular location">
    <subcellularLocation>
        <location evidence="2">Cell membrane</location>
        <topology evidence="2">Multi-pass membrane protein</topology>
    </subcellularLocation>
</comment>
<dbReference type="FunFam" id="1.10.287.130:FF:000002">
    <property type="entry name" value="Two-component osmosensing histidine kinase"/>
    <property type="match status" value="1"/>
</dbReference>
<dbReference type="Pfam" id="PF00072">
    <property type="entry name" value="Response_reg"/>
    <property type="match status" value="2"/>
</dbReference>
<keyword evidence="30" id="KW-1185">Reference proteome</keyword>
<dbReference type="InterPro" id="IPR036097">
    <property type="entry name" value="HisK_dim/P_sf"/>
</dbReference>
<dbReference type="FunFam" id="3.30.565.10:FF:000010">
    <property type="entry name" value="Sensor histidine kinase RcsC"/>
    <property type="match status" value="1"/>
</dbReference>
<name>A0A2S9K768_9BURK</name>
<dbReference type="Pfam" id="PF00512">
    <property type="entry name" value="HisKA"/>
    <property type="match status" value="1"/>
</dbReference>
<keyword evidence="8 23" id="KW-0732">Signal</keyword>
<dbReference type="Gene3D" id="3.30.565.10">
    <property type="entry name" value="Histidine kinase-like ATPase, C-terminal domain"/>
    <property type="match status" value="1"/>
</dbReference>
<protein>
    <recommendedName>
        <fullName evidence="18">Sensory/regulatory protein RpfC</fullName>
        <ecNumber evidence="3">2.7.13.3</ecNumber>
    </recommendedName>
    <alternativeName>
        <fullName evidence="19">Virulence sensor protein BvgS</fullName>
    </alternativeName>
</protein>
<dbReference type="InterPro" id="IPR008207">
    <property type="entry name" value="Sig_transdc_His_kin_Hpt_dom"/>
</dbReference>
<evidence type="ECO:0000256" key="23">
    <source>
        <dbReference type="SAM" id="SignalP"/>
    </source>
</evidence>
<gene>
    <name evidence="29" type="ORF">C6P64_05270</name>
</gene>
<dbReference type="InterPro" id="IPR001789">
    <property type="entry name" value="Sig_transdc_resp-reg_receiver"/>
</dbReference>
<dbReference type="GO" id="GO:0005886">
    <property type="term" value="C:plasma membrane"/>
    <property type="evidence" value="ECO:0007669"/>
    <property type="project" value="UniProtKB-SubCell"/>
</dbReference>
<comment type="catalytic activity">
    <reaction evidence="1">
        <text>ATP + protein L-histidine = ADP + protein N-phospho-L-histidine.</text>
        <dbReference type="EC" id="2.7.13.3"/>
    </reaction>
</comment>
<comment type="caution">
    <text evidence="29">The sequence shown here is derived from an EMBL/GenBank/DDBJ whole genome shotgun (WGS) entry which is preliminary data.</text>
</comment>
<evidence type="ECO:0000256" key="16">
    <source>
        <dbReference type="ARBA" id="ARBA00058004"/>
    </source>
</evidence>
<evidence type="ECO:0000256" key="22">
    <source>
        <dbReference type="SAM" id="Phobius"/>
    </source>
</evidence>
<dbReference type="PROSITE" id="PS50109">
    <property type="entry name" value="HIS_KIN"/>
    <property type="match status" value="1"/>
</dbReference>
<dbReference type="Proteomes" id="UP000238589">
    <property type="component" value="Unassembled WGS sequence"/>
</dbReference>
<dbReference type="Pfam" id="PF01627">
    <property type="entry name" value="Hpt"/>
    <property type="match status" value="1"/>
</dbReference>
<evidence type="ECO:0000259" key="28">
    <source>
        <dbReference type="PROSITE" id="PS50894"/>
    </source>
</evidence>
<evidence type="ECO:0000256" key="14">
    <source>
        <dbReference type="ARBA" id="ARBA00023026"/>
    </source>
</evidence>
<evidence type="ECO:0000313" key="29">
    <source>
        <dbReference type="EMBL" id="PRD66242.1"/>
    </source>
</evidence>
<organism evidence="29 30">
    <name type="scientific">Malikia granosa</name>
    <dbReference type="NCBI Taxonomy" id="263067"/>
    <lineage>
        <taxon>Bacteria</taxon>
        <taxon>Pseudomonadati</taxon>
        <taxon>Pseudomonadota</taxon>
        <taxon>Betaproteobacteria</taxon>
        <taxon>Burkholderiales</taxon>
        <taxon>Comamonadaceae</taxon>
        <taxon>Malikia</taxon>
    </lineage>
</organism>
<keyword evidence="10" id="KW-0418">Kinase</keyword>
<keyword evidence="6" id="KW-0808">Transferase</keyword>
<evidence type="ECO:0000256" key="11">
    <source>
        <dbReference type="ARBA" id="ARBA00022840"/>
    </source>
</evidence>
<dbReference type="InterPro" id="IPR001638">
    <property type="entry name" value="Solute-binding_3/MltF_N"/>
</dbReference>
<sequence length="1322" mass="145067">MSLMPAFKRTASRVLLVALLSGLSCAALAGREVRLGVYENDPKIFSDAKGQPSGIFGELIQEIARREDWTLVPVRCAWDDCLQALQEGRLDLMPDVAYSEARARLFDFHHVPALNSWSQLYRHEGSGIVSMMDLQGKRVAVLDGSVQQDYLKSLLEGFGLRTELVPVSSLREGFARVESRELDAVAANHHFGDRNARAYQLQETPIMFLPSRLFFATGRERNPELLAAIDKHLAQWQNDPSSLYFTLLKRWGLPPEPSRIPPYLWWSLFSVAGLLVLALGAAAWLRREVARQTGRLRASEDKLATILNSVDGYIFIKDRDGRYQYVNQKVAELFGHPVDAIIGRGDDAFFDAPTAQALRVIDRRVIEDGERVAGEEVNTTQDGGCRLYYAVKLPLRDDQGRIYALCGISTDITELKQAQAELERYRAHLQQLVDERTAELEATTAALREAGAEQQAIFDAATAGLLAVKNQLIHRCNRTLEEMFGYAAGELNGKSTRIFCTDDAACSEFSARLDATLLEQHRFIEERELVRRDGSRFWVRLSTQAIYPGDPAAGFFGMVQDITAEREAFAAMRRAKELAEQATHAKADFLANMSHEIRTPMNAVIGMTYLLQKTALTPQQLDHLHKIQSSSQHLLGVINDILDFSKIEADRLSLEQIEFELEPVLGNVINLQAERAAKKSLELVLELAPEVPTRLVGDPLRLGQVLINLVNNAVKFTERGTIRLCLRLQQRDEAGVRLRFEVSDTGIGLSPEQQARLFHSFEQADSSTTRKYGGTGLGLAISKRLVELMGGEIGVESVLGQGSSFWFTVRLGVVSGVSQQPALQPCLRDRRMLVVDDNEPAREVQAGMLRSMGFHVSAVESGPLALAELERSEQAGQPYDIVFLDWKMPDMDGLAVARAIARLPLRQQPMVLMVTAYDRDALLQAAADLRLSDVLVKPVTPSILLDAVMRLLGARQAQPASLAEGGGAAALDASVLRGARALLVEDNEVNQEVGQALLEELGLQVEIAPDGAVALERVQRQAYEVVLMDMQMPVMDGLSATRAIRQLAALDELPILAMTANAMAGDRERCLEAGMQDHIAKPIDPNDLKAKLIQWIRPRAVPAVEVVEAGEAAGATGASLPAAAPGSALRLLEGIAGLDAAQGLRQLQGRELLYLRLLRKFVSGQADLPARLAVALAAGDWAQAERLAHTLKGVAAQLGALPLRDLAERLELALRERQAPALIEPLRQAIEHSLPALVAAIAARLSSPVAAAPASGFDPRRWQQLRERLTGLLEQDDSESEALLEAEEALLRAGLGDRFEAVAQAIRGFDFPAALAAMRDPA</sequence>
<dbReference type="SUPFAM" id="SSF55874">
    <property type="entry name" value="ATPase domain of HSP90 chaperone/DNA topoisomerase II/histidine kinase"/>
    <property type="match status" value="1"/>
</dbReference>
<dbReference type="SUPFAM" id="SSF52172">
    <property type="entry name" value="CheY-like"/>
    <property type="match status" value="2"/>
</dbReference>
<dbReference type="EC" id="2.7.13.3" evidence="3"/>
<keyword evidence="14" id="KW-0843">Virulence</keyword>
<dbReference type="InterPro" id="IPR001610">
    <property type="entry name" value="PAC"/>
</dbReference>
<dbReference type="CDD" id="cd17546">
    <property type="entry name" value="REC_hyHK_CKI1_RcsC-like"/>
    <property type="match status" value="2"/>
</dbReference>
<evidence type="ECO:0000256" key="2">
    <source>
        <dbReference type="ARBA" id="ARBA00004651"/>
    </source>
</evidence>
<feature type="domain" description="PAS" evidence="26">
    <location>
        <begin position="299"/>
        <end position="369"/>
    </location>
</feature>
<evidence type="ECO:0000256" key="5">
    <source>
        <dbReference type="ARBA" id="ARBA00022553"/>
    </source>
</evidence>
<evidence type="ECO:0000256" key="4">
    <source>
        <dbReference type="ARBA" id="ARBA00022475"/>
    </source>
</evidence>
<feature type="domain" description="PAC" evidence="27">
    <location>
        <begin position="523"/>
        <end position="574"/>
    </location>
</feature>
<evidence type="ECO:0000256" key="17">
    <source>
        <dbReference type="ARBA" id="ARBA00064003"/>
    </source>
</evidence>
<dbReference type="RefSeq" id="WP_105747547.1">
    <property type="nucleotide sequence ID" value="NZ_PVLQ01000015.1"/>
</dbReference>
<dbReference type="PANTHER" id="PTHR45339:SF1">
    <property type="entry name" value="HYBRID SIGNAL TRANSDUCTION HISTIDINE KINASE J"/>
    <property type="match status" value="1"/>
</dbReference>
<dbReference type="InterPro" id="IPR004358">
    <property type="entry name" value="Sig_transdc_His_kin-like_C"/>
</dbReference>
<dbReference type="InterPro" id="IPR000014">
    <property type="entry name" value="PAS"/>
</dbReference>
<dbReference type="SMART" id="SM00086">
    <property type="entry name" value="PAC"/>
    <property type="match status" value="2"/>
</dbReference>
<evidence type="ECO:0000256" key="7">
    <source>
        <dbReference type="ARBA" id="ARBA00022692"/>
    </source>
</evidence>
<dbReference type="SMART" id="SM00387">
    <property type="entry name" value="HATPase_c"/>
    <property type="match status" value="1"/>
</dbReference>
<dbReference type="InterPro" id="IPR035965">
    <property type="entry name" value="PAS-like_dom_sf"/>
</dbReference>
<dbReference type="InterPro" id="IPR013767">
    <property type="entry name" value="PAS_fold"/>
</dbReference>
<dbReference type="InterPro" id="IPR000700">
    <property type="entry name" value="PAS-assoc_C"/>
</dbReference>
<comment type="subunit">
    <text evidence="17">At low DSF concentrations, interacts with RpfF.</text>
</comment>
<evidence type="ECO:0000256" key="21">
    <source>
        <dbReference type="PROSITE-ProRule" id="PRU00169"/>
    </source>
</evidence>
<evidence type="ECO:0000259" key="24">
    <source>
        <dbReference type="PROSITE" id="PS50109"/>
    </source>
</evidence>
<comment type="function">
    <text evidence="16">Member of the two-component regulatory system BvgS/BvgA. Phosphorylates BvgA via a four-step phosphorelay in response to environmental signals.</text>
</comment>
<dbReference type="SMART" id="SM00073">
    <property type="entry name" value="HPT"/>
    <property type="match status" value="1"/>
</dbReference>
<evidence type="ECO:0000256" key="15">
    <source>
        <dbReference type="ARBA" id="ARBA00023136"/>
    </source>
</evidence>
<evidence type="ECO:0000256" key="18">
    <source>
        <dbReference type="ARBA" id="ARBA00068150"/>
    </source>
</evidence>
<dbReference type="SUPFAM" id="SSF53850">
    <property type="entry name" value="Periplasmic binding protein-like II"/>
    <property type="match status" value="1"/>
</dbReference>